<sequence length="279" mass="30274">YKGKSTQDLTEAEKQNVTLLSQLASGLASGLIGDSTQSAAVGADIGKRAVENNLFNQVFSQPNVDWATVAEGQSKEKEALNLVYEQYPEIMEAIEAGKTVGEILIDFTPVLGDAKAFYEAEGAIDYALAMAGVFPIAGDAIVALKGAKSAYKAARKAELSGDIEEAQHQLDIAEKIINRVSSQYTGPMGSRYNQMNQPKNPMYQPVRNKADYINGREYSGHALDRMQDRGILPSVIENAIKTGEKRTNEIGVSTYKDSINGIKVITNDKGKVITVTYEK</sequence>
<dbReference type="EMBL" id="JAODIR010000127">
    <property type="protein sequence ID" value="MDD2169245.1"/>
    <property type="molecule type" value="Genomic_DNA"/>
</dbReference>
<reference evidence="7" key="1">
    <citation type="submission" date="2022-09" db="EMBL/GenBank/DDBJ databases">
        <title>Molecular characterization of Glaesserella parasuis strains circulating in commercial swine farms using whole-genome sequencing.</title>
        <authorList>
            <person name="Mugabi R."/>
            <person name="Clavijo M."/>
            <person name="Li G."/>
        </authorList>
    </citation>
    <scope>NUCLEOTIDE SEQUENCE</scope>
    <source>
        <strain evidence="7">0435-53</strain>
    </source>
</reference>
<protein>
    <submittedName>
        <fullName evidence="7">VENN motif pre-toxin domain-containing protein</fullName>
    </submittedName>
</protein>
<keyword evidence="4" id="KW-0843">Virulence</keyword>
<evidence type="ECO:0000313" key="8">
    <source>
        <dbReference type="Proteomes" id="UP001148834"/>
    </source>
</evidence>
<dbReference type="Pfam" id="PF04829">
    <property type="entry name" value="PT-VENN"/>
    <property type="match status" value="1"/>
</dbReference>
<dbReference type="Proteomes" id="UP001148834">
    <property type="component" value="Unassembled WGS sequence"/>
</dbReference>
<evidence type="ECO:0000256" key="3">
    <source>
        <dbReference type="ARBA" id="ARBA00022913"/>
    </source>
</evidence>
<evidence type="ECO:0000256" key="1">
    <source>
        <dbReference type="ARBA" id="ARBA00004219"/>
    </source>
</evidence>
<feature type="domain" description="VENN motif-containing" evidence="6">
    <location>
        <begin position="7"/>
        <end position="56"/>
    </location>
</feature>
<comment type="caution">
    <text evidence="7">The sequence shown here is derived from an EMBL/GenBank/DDBJ whole genome shotgun (WGS) entry which is preliminary data.</text>
</comment>
<keyword evidence="2" id="KW-0800">Toxin</keyword>
<dbReference type="GO" id="GO:0090729">
    <property type="term" value="F:toxin activity"/>
    <property type="evidence" value="ECO:0007669"/>
    <property type="project" value="UniProtKB-KW"/>
</dbReference>
<name>A0AA42JHZ3_GLAPU</name>
<evidence type="ECO:0000313" key="7">
    <source>
        <dbReference type="EMBL" id="MDD2169245.1"/>
    </source>
</evidence>
<organism evidence="7 8">
    <name type="scientific">Glaesserella parasuis</name>
    <name type="common">Haemophilus parasuis</name>
    <dbReference type="NCBI Taxonomy" id="738"/>
    <lineage>
        <taxon>Bacteria</taxon>
        <taxon>Pseudomonadati</taxon>
        <taxon>Pseudomonadota</taxon>
        <taxon>Gammaproteobacteria</taxon>
        <taxon>Pasteurellales</taxon>
        <taxon>Pasteurellaceae</taxon>
        <taxon>Glaesserella</taxon>
    </lineage>
</organism>
<dbReference type="InterPro" id="IPR006914">
    <property type="entry name" value="VENN_dom"/>
</dbReference>
<keyword evidence="5" id="KW-0175">Coiled coil</keyword>
<dbReference type="AlphaFoldDB" id="A0AA42JHZ3"/>
<feature type="coiled-coil region" evidence="5">
    <location>
        <begin position="156"/>
        <end position="183"/>
    </location>
</feature>
<evidence type="ECO:0000256" key="4">
    <source>
        <dbReference type="ARBA" id="ARBA00023026"/>
    </source>
</evidence>
<accession>A0AA42JHZ3</accession>
<dbReference type="Pfam" id="PF14076">
    <property type="entry name" value="DUF4258"/>
    <property type="match status" value="1"/>
</dbReference>
<evidence type="ECO:0000256" key="2">
    <source>
        <dbReference type="ARBA" id="ARBA00022656"/>
    </source>
</evidence>
<evidence type="ECO:0000259" key="6">
    <source>
        <dbReference type="Pfam" id="PF04829"/>
    </source>
</evidence>
<comment type="subcellular location">
    <subcellularLocation>
        <location evidence="1">Target cell</location>
        <location evidence="1">Target cell cytoplasm</location>
    </subcellularLocation>
</comment>
<proteinExistence type="predicted"/>
<keyword evidence="3" id="KW-1266">Target cell cytoplasm</keyword>
<evidence type="ECO:0000256" key="5">
    <source>
        <dbReference type="SAM" id="Coils"/>
    </source>
</evidence>
<dbReference type="InterPro" id="IPR025354">
    <property type="entry name" value="DUF4258"/>
</dbReference>
<gene>
    <name evidence="7" type="ORF">N5925_11860</name>
</gene>
<feature type="non-terminal residue" evidence="7">
    <location>
        <position position="1"/>
    </location>
</feature>